<dbReference type="Gene3D" id="3.90.1200.10">
    <property type="match status" value="1"/>
</dbReference>
<accession>A0A9Q0RGR3</accession>
<gene>
    <name evidence="2" type="ORF">M0811_05271</name>
</gene>
<evidence type="ECO:0000313" key="3">
    <source>
        <dbReference type="Proteomes" id="UP001149090"/>
    </source>
</evidence>
<sequence length="348" mass="41318">MSLKPQIKITLDQVEKLFKKEKIIDSSNHCIEMSRFNNGVINYVYLIKTSSNDEFVLRVRTPEKVWDTIKTENEVAIHKFVLENTTIPIPKIYSFSSIPDEILGYEYIIMEKKEGVRIATIWNSLNQEKKEIILLQIVDILAQLRKFTFDKIGSLQIDKNGNYILSKPIDLTTGPFDTFQDFLKAQIEYRIPSIQNNERFCKYIPFIEKFLEKIIPKVEYKGKFVLTHLDIGPDNILIDPKTLQITGVLDWEWAGSYPEDEDLRAEMIIEEILPDSELTKFFFFELSKRGIEKPFGFDEREQIYNFRDFLMIFVSYHWWFERNPEKKEPFIQNEMNLFEVLVEEFNLK</sequence>
<evidence type="ECO:0000259" key="1">
    <source>
        <dbReference type="Pfam" id="PF01636"/>
    </source>
</evidence>
<name>A0A9Q0RGR3_ANAIG</name>
<comment type="caution">
    <text evidence="2">The sequence shown here is derived from an EMBL/GenBank/DDBJ whole genome shotgun (WGS) entry which is preliminary data.</text>
</comment>
<dbReference type="SUPFAM" id="SSF56112">
    <property type="entry name" value="Protein kinase-like (PK-like)"/>
    <property type="match status" value="1"/>
</dbReference>
<dbReference type="OMA" id="MPRWREY"/>
<evidence type="ECO:0000313" key="2">
    <source>
        <dbReference type="EMBL" id="KAJ5078014.1"/>
    </source>
</evidence>
<dbReference type="CDD" id="cd05120">
    <property type="entry name" value="APH_ChoK_like"/>
    <property type="match status" value="1"/>
</dbReference>
<dbReference type="OrthoDB" id="10003767at2759"/>
<dbReference type="InterPro" id="IPR002575">
    <property type="entry name" value="Aminoglycoside_PTrfase"/>
</dbReference>
<dbReference type="Proteomes" id="UP001149090">
    <property type="component" value="Unassembled WGS sequence"/>
</dbReference>
<reference evidence="2" key="1">
    <citation type="submission" date="2022-10" db="EMBL/GenBank/DDBJ databases">
        <title>Novel sulphate-reducing endosymbionts in the free-living metamonad Anaeramoeba.</title>
        <authorList>
            <person name="Jerlstrom-Hultqvist J."/>
            <person name="Cepicka I."/>
            <person name="Gallot-Lavallee L."/>
            <person name="Salas-Leiva D."/>
            <person name="Curtis B.A."/>
            <person name="Zahonova K."/>
            <person name="Pipaliya S."/>
            <person name="Dacks J."/>
            <person name="Roger A.J."/>
        </authorList>
    </citation>
    <scope>NUCLEOTIDE SEQUENCE</scope>
    <source>
        <strain evidence="2">BMAN</strain>
    </source>
</reference>
<dbReference type="EMBL" id="JAPDFW010000055">
    <property type="protein sequence ID" value="KAJ5078014.1"/>
    <property type="molecule type" value="Genomic_DNA"/>
</dbReference>
<protein>
    <submittedName>
        <fullName evidence="2">Aminoglycoside phosphotransferase-related-related</fullName>
    </submittedName>
</protein>
<dbReference type="Pfam" id="PF01636">
    <property type="entry name" value="APH"/>
    <property type="match status" value="1"/>
</dbReference>
<dbReference type="InterPro" id="IPR011009">
    <property type="entry name" value="Kinase-like_dom_sf"/>
</dbReference>
<keyword evidence="3" id="KW-1185">Reference proteome</keyword>
<dbReference type="AlphaFoldDB" id="A0A9Q0RGR3"/>
<organism evidence="2 3">
    <name type="scientific">Anaeramoeba ignava</name>
    <name type="common">Anaerobic marine amoeba</name>
    <dbReference type="NCBI Taxonomy" id="1746090"/>
    <lineage>
        <taxon>Eukaryota</taxon>
        <taxon>Metamonada</taxon>
        <taxon>Anaeramoebidae</taxon>
        <taxon>Anaeramoeba</taxon>
    </lineage>
</organism>
<feature type="domain" description="Aminoglycoside phosphotransferase" evidence="1">
    <location>
        <begin position="34"/>
        <end position="263"/>
    </location>
</feature>
<dbReference type="InterPro" id="IPR051678">
    <property type="entry name" value="AGP_Transferase"/>
</dbReference>
<proteinExistence type="predicted"/>
<dbReference type="Gene3D" id="3.30.200.20">
    <property type="entry name" value="Phosphorylase Kinase, domain 1"/>
    <property type="match status" value="1"/>
</dbReference>
<dbReference type="PANTHER" id="PTHR21310:SF15">
    <property type="entry name" value="AMINOGLYCOSIDE PHOSPHOTRANSFERASE DOMAIN-CONTAINING PROTEIN"/>
    <property type="match status" value="1"/>
</dbReference>
<dbReference type="PANTHER" id="PTHR21310">
    <property type="entry name" value="AMINOGLYCOSIDE PHOSPHOTRANSFERASE-RELATED-RELATED"/>
    <property type="match status" value="1"/>
</dbReference>